<dbReference type="PANTHER" id="PTHR38011:SF7">
    <property type="entry name" value="2,5-DIAMINO-6-RIBOSYLAMINO-4(3H)-PYRIMIDINONE 5'-PHOSPHATE REDUCTASE"/>
    <property type="match status" value="1"/>
</dbReference>
<dbReference type="NCBIfam" id="NF010663">
    <property type="entry name" value="PRK14059.1-1"/>
    <property type="match status" value="1"/>
</dbReference>
<evidence type="ECO:0000313" key="5">
    <source>
        <dbReference type="EMBL" id="MFB9645465.1"/>
    </source>
</evidence>
<feature type="domain" description="Bacterial bifunctional deaminase-reductase C-terminal" evidence="4">
    <location>
        <begin position="19"/>
        <end position="228"/>
    </location>
</feature>
<evidence type="ECO:0000256" key="2">
    <source>
        <dbReference type="ARBA" id="ARBA00022857"/>
    </source>
</evidence>
<dbReference type="Proteomes" id="UP001589611">
    <property type="component" value="Unassembled WGS sequence"/>
</dbReference>
<protein>
    <submittedName>
        <fullName evidence="5">Pyrimidine reductase family protein</fullName>
    </submittedName>
</protein>
<sequence>MPSREELGAMYALPDRKTPRIRMNFIASLDGAATLGGRSGDLGGRSDRMLMQILRAMADVILVGAGTVRAEGYGGTRVEGADAEWRLARGLPAQPRLAVVSRSLRIEPQHPFFADAVVRPLVVTCAGADAERRAELERVADVLVCGAAAVDLVAMRDALADRGLRQVLCEGGPHLFGALRDARLVDEVCLTVAPRLVGGDAGRILRGVDEEAGQVRLLHAIPDDEGFVLLRYAT</sequence>
<evidence type="ECO:0000256" key="1">
    <source>
        <dbReference type="ARBA" id="ARBA00005104"/>
    </source>
</evidence>
<dbReference type="EMBL" id="JBHMBE010000002">
    <property type="protein sequence ID" value="MFB9645465.1"/>
    <property type="molecule type" value="Genomic_DNA"/>
</dbReference>
<dbReference type="Gene3D" id="3.40.430.10">
    <property type="entry name" value="Dihydrofolate Reductase, subunit A"/>
    <property type="match status" value="1"/>
</dbReference>
<comment type="pathway">
    <text evidence="1">Cofactor biosynthesis; riboflavin biosynthesis.</text>
</comment>
<evidence type="ECO:0000256" key="3">
    <source>
        <dbReference type="ARBA" id="ARBA00023002"/>
    </source>
</evidence>
<keyword evidence="6" id="KW-1185">Reference proteome</keyword>
<organism evidence="5 6">
    <name type="scientific">Microbacterium terregens</name>
    <dbReference type="NCBI Taxonomy" id="69363"/>
    <lineage>
        <taxon>Bacteria</taxon>
        <taxon>Bacillati</taxon>
        <taxon>Actinomycetota</taxon>
        <taxon>Actinomycetes</taxon>
        <taxon>Micrococcales</taxon>
        <taxon>Microbacteriaceae</taxon>
        <taxon>Microbacterium</taxon>
    </lineage>
</organism>
<evidence type="ECO:0000313" key="6">
    <source>
        <dbReference type="Proteomes" id="UP001589611"/>
    </source>
</evidence>
<keyword evidence="3" id="KW-0560">Oxidoreductase</keyword>
<comment type="caution">
    <text evidence="5">The sequence shown here is derived from an EMBL/GenBank/DDBJ whole genome shotgun (WGS) entry which is preliminary data.</text>
</comment>
<dbReference type="PANTHER" id="PTHR38011">
    <property type="entry name" value="DIHYDROFOLATE REDUCTASE FAMILY PROTEIN (AFU_ORTHOLOGUE AFUA_8G06820)"/>
    <property type="match status" value="1"/>
</dbReference>
<reference evidence="5 6" key="1">
    <citation type="submission" date="2024-09" db="EMBL/GenBank/DDBJ databases">
        <authorList>
            <person name="Sun Q."/>
            <person name="Mori K."/>
        </authorList>
    </citation>
    <scope>NUCLEOTIDE SEQUENCE [LARGE SCALE GENOMIC DNA]</scope>
    <source>
        <strain evidence="5 6">JCM 1342</strain>
    </source>
</reference>
<accession>A0ABV5SYN2</accession>
<dbReference type="SUPFAM" id="SSF53597">
    <property type="entry name" value="Dihydrofolate reductase-like"/>
    <property type="match status" value="1"/>
</dbReference>
<gene>
    <name evidence="5" type="ORF">ACFFPJ_06615</name>
</gene>
<dbReference type="RefSeq" id="WP_344714578.1">
    <property type="nucleotide sequence ID" value="NZ_BAAAWH010000001.1"/>
</dbReference>
<evidence type="ECO:0000259" key="4">
    <source>
        <dbReference type="Pfam" id="PF01872"/>
    </source>
</evidence>
<name>A0ABV5SYN2_9MICO</name>
<dbReference type="InterPro" id="IPR002734">
    <property type="entry name" value="RibDG_C"/>
</dbReference>
<dbReference type="Pfam" id="PF01872">
    <property type="entry name" value="RibD_C"/>
    <property type="match status" value="1"/>
</dbReference>
<proteinExistence type="predicted"/>
<dbReference type="InterPro" id="IPR050765">
    <property type="entry name" value="Riboflavin_Biosynth_HTPR"/>
</dbReference>
<keyword evidence="2" id="KW-0521">NADP</keyword>
<dbReference type="InterPro" id="IPR024072">
    <property type="entry name" value="DHFR-like_dom_sf"/>
</dbReference>